<evidence type="ECO:0000259" key="2">
    <source>
        <dbReference type="PROSITE" id="PS50035"/>
    </source>
</evidence>
<feature type="domain" description="PLD phosphodiesterase" evidence="2">
    <location>
        <begin position="158"/>
        <end position="185"/>
    </location>
</feature>
<accession>A0A8T1Q4Y0</accession>
<evidence type="ECO:0000313" key="4">
    <source>
        <dbReference type="Proteomes" id="UP000811609"/>
    </source>
</evidence>
<keyword evidence="4" id="KW-1185">Reference proteome</keyword>
<dbReference type="GO" id="GO:0003824">
    <property type="term" value="F:catalytic activity"/>
    <property type="evidence" value="ECO:0007669"/>
    <property type="project" value="InterPro"/>
</dbReference>
<reference evidence="3" key="1">
    <citation type="submission" date="2020-12" db="EMBL/GenBank/DDBJ databases">
        <title>WGS assembly of Carya illinoinensis cv. Pawnee.</title>
        <authorList>
            <person name="Platts A."/>
            <person name="Shu S."/>
            <person name="Wright S."/>
            <person name="Barry K."/>
            <person name="Edger P."/>
            <person name="Pires J.C."/>
            <person name="Schmutz J."/>
        </authorList>
    </citation>
    <scope>NUCLEOTIDE SEQUENCE</scope>
    <source>
        <tissue evidence="3">Leaf</tissue>
    </source>
</reference>
<comment type="caution">
    <text evidence="3">The sequence shown here is derived from an EMBL/GenBank/DDBJ whole genome shotgun (WGS) entry which is preliminary data.</text>
</comment>
<evidence type="ECO:0000313" key="3">
    <source>
        <dbReference type="EMBL" id="KAG6649714.1"/>
    </source>
</evidence>
<dbReference type="CDD" id="cd09107">
    <property type="entry name" value="PLDc_vPLD3_4_5_like_2"/>
    <property type="match status" value="1"/>
</dbReference>
<dbReference type="PANTHER" id="PTHR10185:SF17">
    <property type="entry name" value="GM01519P-RELATED"/>
    <property type="match status" value="1"/>
</dbReference>
<evidence type="ECO:0000256" key="1">
    <source>
        <dbReference type="SAM" id="SignalP"/>
    </source>
</evidence>
<dbReference type="CDD" id="cd09106">
    <property type="entry name" value="PLDc_vPLD3_4_5_like_1"/>
    <property type="match status" value="1"/>
</dbReference>
<dbReference type="PANTHER" id="PTHR10185">
    <property type="entry name" value="PHOSPHOLIPASE D - RELATED"/>
    <property type="match status" value="1"/>
</dbReference>
<proteinExistence type="predicted"/>
<dbReference type="InterPro" id="IPR050874">
    <property type="entry name" value="Diverse_PLD-related"/>
</dbReference>
<gene>
    <name evidence="3" type="ORF">CIPAW_07G230200</name>
</gene>
<organism evidence="3 4">
    <name type="scientific">Carya illinoinensis</name>
    <name type="common">Pecan</name>
    <dbReference type="NCBI Taxonomy" id="32201"/>
    <lineage>
        <taxon>Eukaryota</taxon>
        <taxon>Viridiplantae</taxon>
        <taxon>Streptophyta</taxon>
        <taxon>Embryophyta</taxon>
        <taxon>Tracheophyta</taxon>
        <taxon>Spermatophyta</taxon>
        <taxon>Magnoliopsida</taxon>
        <taxon>eudicotyledons</taxon>
        <taxon>Gunneridae</taxon>
        <taxon>Pentapetalae</taxon>
        <taxon>rosids</taxon>
        <taxon>fabids</taxon>
        <taxon>Fagales</taxon>
        <taxon>Juglandaceae</taxon>
        <taxon>Carya</taxon>
    </lineage>
</organism>
<feature type="signal peptide" evidence="1">
    <location>
        <begin position="1"/>
        <end position="24"/>
    </location>
</feature>
<sequence>MEVSTIVLLIFLSTSLFLPSHSESSPGCKAWLAQSIPTDMRHLPRVPGVLSTGDVFRWLARNSTQRLDVTAQYWQLNAHPEDPRSGEYGYSKADMLRFGAHEGSNVYKALQDAADRNVSIRLLSHLGVYPDYTTEPSNLASGRPNVENVTLLLGEWYGSGIVHTKVWISNRRDVYIGSANNDWKSLTQVKEVGIYLVGCPKIAKKVEVYFDNLWKLAYLNSSAYTKTVSDQQWQTNRKVPCWSRFLDSKESCRSPLPQFVRIPHVAGYPILSDPYMFKIPIQTPGHNHSTLQPESSYLSFAPPELSFGRYQADEQAWVDTIKSVGSGGTVRISTMDWLGQSQYLKPTVYWSSLSLAVSEVVFSKHATVKILVAYWAHFIKGTDRYLKSLLYTNALCSSSKYNRCSGKVEIKYYMVPGFNLTGPATRNGTSTGNIYPGYTRVNHGKYAVSDARAHIGTSNLVWDYFYTTSGDGRTWPSLKPSEKRTAVPSRCAPNNELAPSQKPTWVHLICLSWSRAWFAHDFSRPRNRYSHPSLSANHLSTPPPPVQHDSDSEIQFQKFGAKFQILDRDYKP</sequence>
<dbReference type="PROSITE" id="PS50035">
    <property type="entry name" value="PLD"/>
    <property type="match status" value="2"/>
</dbReference>
<dbReference type="Proteomes" id="UP000811609">
    <property type="component" value="Chromosome 7"/>
</dbReference>
<dbReference type="InterPro" id="IPR025202">
    <property type="entry name" value="PLD-like_dom"/>
</dbReference>
<dbReference type="InterPro" id="IPR001736">
    <property type="entry name" value="PLipase_D/transphosphatidylase"/>
</dbReference>
<dbReference type="AlphaFoldDB" id="A0A8T1Q4Y0"/>
<feature type="chain" id="PRO_5035949497" description="PLD phosphodiesterase domain-containing protein" evidence="1">
    <location>
        <begin position="25"/>
        <end position="572"/>
    </location>
</feature>
<dbReference type="Pfam" id="PF13091">
    <property type="entry name" value="PLDc_2"/>
    <property type="match status" value="1"/>
</dbReference>
<dbReference type="EMBL" id="CM031815">
    <property type="protein sequence ID" value="KAG6649714.1"/>
    <property type="molecule type" value="Genomic_DNA"/>
</dbReference>
<feature type="domain" description="PLD phosphodiesterase" evidence="2">
    <location>
        <begin position="438"/>
        <end position="464"/>
    </location>
</feature>
<dbReference type="SMART" id="SM00155">
    <property type="entry name" value="PLDc"/>
    <property type="match status" value="2"/>
</dbReference>
<keyword evidence="1" id="KW-0732">Signal</keyword>
<name>A0A8T1Q4Y0_CARIL</name>
<protein>
    <recommendedName>
        <fullName evidence="2">PLD phosphodiesterase domain-containing protein</fullName>
    </recommendedName>
</protein>